<dbReference type="InterPro" id="IPR010359">
    <property type="entry name" value="IrrE_HExxH"/>
</dbReference>
<name>A0A8S5NQX4_9CAUD</name>
<dbReference type="InterPro" id="IPR052345">
    <property type="entry name" value="Rad_response_metalloprotease"/>
</dbReference>
<feature type="domain" description="IrrE N-terminal-like" evidence="1">
    <location>
        <begin position="25"/>
        <end position="115"/>
    </location>
</feature>
<accession>A0A8S5NQX4</accession>
<reference evidence="2" key="1">
    <citation type="journal article" date="2021" name="Proc. Natl. Acad. Sci. U.S.A.">
        <title>A Catalog of Tens of Thousands of Viruses from Human Metagenomes Reveals Hidden Associations with Chronic Diseases.</title>
        <authorList>
            <person name="Tisza M.J."/>
            <person name="Buck C.B."/>
        </authorList>
    </citation>
    <scope>NUCLEOTIDE SEQUENCE</scope>
    <source>
        <strain evidence="2">CtEpl1</strain>
    </source>
</reference>
<sequence length="149" mass="17030">MPMDIKGIVRELVTTHNTNDPFELCKCLDIMISFESLGRLLGYCDCHFRMWTIHINDNVPYHLQRFVCAHELGHALLHQDANVPFLRAHTFYCTNKLERQANAFAVELLLPDELIMDHDCTSLCNLAKAVGVPHGLEELKDTGRINFHG</sequence>
<evidence type="ECO:0000259" key="1">
    <source>
        <dbReference type="Pfam" id="PF06114"/>
    </source>
</evidence>
<dbReference type="PANTHER" id="PTHR43236">
    <property type="entry name" value="ANTITOXIN HIGA1"/>
    <property type="match status" value="1"/>
</dbReference>
<dbReference type="PANTHER" id="PTHR43236:SF1">
    <property type="entry name" value="BLL7220 PROTEIN"/>
    <property type="match status" value="1"/>
</dbReference>
<organism evidence="2">
    <name type="scientific">Caudovirales sp. ctEpl1</name>
    <dbReference type="NCBI Taxonomy" id="2826770"/>
    <lineage>
        <taxon>Viruses</taxon>
        <taxon>Duplodnaviria</taxon>
        <taxon>Heunggongvirae</taxon>
        <taxon>Uroviricota</taxon>
        <taxon>Caudoviricetes</taxon>
    </lineage>
</organism>
<evidence type="ECO:0000313" key="2">
    <source>
        <dbReference type="EMBL" id="DAD97089.1"/>
    </source>
</evidence>
<dbReference type="EMBL" id="BK015230">
    <property type="protein sequence ID" value="DAD97089.1"/>
    <property type="molecule type" value="Genomic_DNA"/>
</dbReference>
<dbReference type="Pfam" id="PF06114">
    <property type="entry name" value="Peptidase_M78"/>
    <property type="match status" value="1"/>
</dbReference>
<dbReference type="Gene3D" id="1.10.10.2910">
    <property type="match status" value="1"/>
</dbReference>
<dbReference type="SUPFAM" id="SSF55486">
    <property type="entry name" value="Metalloproteases ('zincins'), catalytic domain"/>
    <property type="match status" value="1"/>
</dbReference>
<proteinExistence type="predicted"/>
<protein>
    <submittedName>
        <fullName evidence="2">IrrE protein</fullName>
    </submittedName>
</protein>